<proteinExistence type="predicted"/>
<evidence type="ECO:0000256" key="1">
    <source>
        <dbReference type="SAM" id="Coils"/>
    </source>
</evidence>
<evidence type="ECO:0000256" key="2">
    <source>
        <dbReference type="SAM" id="MobiDB-lite"/>
    </source>
</evidence>
<dbReference type="PANTHER" id="PTHR38378:SF3">
    <property type="entry name" value="MYOSIN HEAVY CHAIN-LIKE PROTEIN"/>
    <property type="match status" value="1"/>
</dbReference>
<feature type="coiled-coil region" evidence="1">
    <location>
        <begin position="220"/>
        <end position="247"/>
    </location>
</feature>
<accession>A0AA88AGQ6</accession>
<evidence type="ECO:0000313" key="3">
    <source>
        <dbReference type="EMBL" id="GMN54573.1"/>
    </source>
</evidence>
<protein>
    <submittedName>
        <fullName evidence="3">Uncharacterized protein</fullName>
    </submittedName>
</protein>
<keyword evidence="1" id="KW-0175">Coiled coil</keyword>
<name>A0AA88AGQ6_FICCA</name>
<gene>
    <name evidence="3" type="ORF">TIFTF001_023706</name>
</gene>
<comment type="caution">
    <text evidence="3">The sequence shown here is derived from an EMBL/GenBank/DDBJ whole genome shotgun (WGS) entry which is preliminary data.</text>
</comment>
<sequence length="300" mass="33710">MESMSGVRAFSSPELLPPDMNQGQRPEEHGLEGISTNVKLLLKLIQDHNEASTRDGGDERKAKRVAGMISIIEDVKTRIQKSQTNVSRKAELRRCNTDLKTNPPRDKKAHEPITDEKEKLRRQLSASLAARKSLEIMCTSLGKEKEIMAAELSRKVHELSGMEELISDLRAQNDILLGKVKACAAEHKEKKEQETCVGNSALQERNQALSDQLLKSLDGYRSLKRKLKDSQEEKAKVNAMLEEIQVEVQAGLGRIHNFEKAADNVDIDDEISALSHVFQSLNMKISKHKQRKSESPKSKK</sequence>
<dbReference type="EMBL" id="BTGU01000052">
    <property type="protein sequence ID" value="GMN54573.1"/>
    <property type="molecule type" value="Genomic_DNA"/>
</dbReference>
<keyword evidence="4" id="KW-1185">Reference proteome</keyword>
<organism evidence="3 4">
    <name type="scientific">Ficus carica</name>
    <name type="common">Common fig</name>
    <dbReference type="NCBI Taxonomy" id="3494"/>
    <lineage>
        <taxon>Eukaryota</taxon>
        <taxon>Viridiplantae</taxon>
        <taxon>Streptophyta</taxon>
        <taxon>Embryophyta</taxon>
        <taxon>Tracheophyta</taxon>
        <taxon>Spermatophyta</taxon>
        <taxon>Magnoliopsida</taxon>
        <taxon>eudicotyledons</taxon>
        <taxon>Gunneridae</taxon>
        <taxon>Pentapetalae</taxon>
        <taxon>rosids</taxon>
        <taxon>fabids</taxon>
        <taxon>Rosales</taxon>
        <taxon>Moraceae</taxon>
        <taxon>Ficeae</taxon>
        <taxon>Ficus</taxon>
    </lineage>
</organism>
<dbReference type="AlphaFoldDB" id="A0AA88AGQ6"/>
<reference evidence="3" key="1">
    <citation type="submission" date="2023-07" db="EMBL/GenBank/DDBJ databases">
        <title>draft genome sequence of fig (Ficus carica).</title>
        <authorList>
            <person name="Takahashi T."/>
            <person name="Nishimura K."/>
        </authorList>
    </citation>
    <scope>NUCLEOTIDE SEQUENCE</scope>
</reference>
<evidence type="ECO:0000313" key="4">
    <source>
        <dbReference type="Proteomes" id="UP001187192"/>
    </source>
</evidence>
<dbReference type="Proteomes" id="UP001187192">
    <property type="component" value="Unassembled WGS sequence"/>
</dbReference>
<feature type="region of interest" description="Disordered" evidence="2">
    <location>
        <begin position="1"/>
        <end position="33"/>
    </location>
</feature>
<dbReference type="PANTHER" id="PTHR38378">
    <property type="entry name" value="MYOSIN HEAVY CHAIN-LIKE PROTEIN"/>
    <property type="match status" value="1"/>
</dbReference>
<dbReference type="Gramene" id="FCD_00029796-RA">
    <property type="protein sequence ID" value="FCD_00029796-RA:cds"/>
    <property type="gene ID" value="FCD_00029796"/>
</dbReference>